<feature type="transmembrane region" description="Helical" evidence="8">
    <location>
        <begin position="269"/>
        <end position="288"/>
    </location>
</feature>
<evidence type="ECO:0000256" key="4">
    <source>
        <dbReference type="ARBA" id="ARBA00022519"/>
    </source>
</evidence>
<dbReference type="Proteomes" id="UP000553343">
    <property type="component" value="Unassembled WGS sequence"/>
</dbReference>
<reference evidence="10 11" key="1">
    <citation type="submission" date="2020-06" db="EMBL/GenBank/DDBJ databases">
        <title>High-quality draft genome of sulfate reducer Desulfobacter latus type strain AcrS2 isolated from marine sediment.</title>
        <authorList>
            <person name="Hoppe M."/>
            <person name="Larsen C.K."/>
            <person name="Marshall I.P.G."/>
            <person name="Schramm A."/>
            <person name="Marietou A.G."/>
        </authorList>
    </citation>
    <scope>NUCLEOTIDE SEQUENCE [LARGE SCALE GENOMIC DNA]</scope>
    <source>
        <strain evidence="10 11">AcRS2</strain>
    </source>
</reference>
<gene>
    <name evidence="10" type="ORF">HXW94_10500</name>
</gene>
<feature type="transmembrane region" description="Helical" evidence="8">
    <location>
        <begin position="90"/>
        <end position="110"/>
    </location>
</feature>
<dbReference type="InterPro" id="IPR000515">
    <property type="entry name" value="MetI-like"/>
</dbReference>
<protein>
    <submittedName>
        <fullName evidence="10">Iron ABC transporter permease</fullName>
    </submittedName>
</protein>
<evidence type="ECO:0000256" key="3">
    <source>
        <dbReference type="ARBA" id="ARBA00022475"/>
    </source>
</evidence>
<feature type="transmembrane region" description="Helical" evidence="8">
    <location>
        <begin position="308"/>
        <end position="334"/>
    </location>
</feature>
<evidence type="ECO:0000256" key="5">
    <source>
        <dbReference type="ARBA" id="ARBA00022692"/>
    </source>
</evidence>
<dbReference type="PANTHER" id="PTHR43357">
    <property type="entry name" value="INNER MEMBRANE ABC TRANSPORTER PERMEASE PROTEIN YDCV"/>
    <property type="match status" value="1"/>
</dbReference>
<evidence type="ECO:0000256" key="7">
    <source>
        <dbReference type="ARBA" id="ARBA00023136"/>
    </source>
</evidence>
<proteinExistence type="inferred from homology"/>
<feature type="domain" description="ABC transmembrane type-1" evidence="9">
    <location>
        <begin position="308"/>
        <end position="499"/>
    </location>
</feature>
<dbReference type="GO" id="GO:0005886">
    <property type="term" value="C:plasma membrane"/>
    <property type="evidence" value="ECO:0007669"/>
    <property type="project" value="UniProtKB-SubCell"/>
</dbReference>
<dbReference type="AlphaFoldDB" id="A0A850T2T2"/>
<comment type="subcellular location">
    <subcellularLocation>
        <location evidence="1">Cell inner membrane</location>
        <topology evidence="1">Multi-pass membrane protein</topology>
    </subcellularLocation>
    <subcellularLocation>
        <location evidence="8">Cell membrane</location>
        <topology evidence="8">Multi-pass membrane protein</topology>
    </subcellularLocation>
</comment>
<dbReference type="InterPro" id="IPR035906">
    <property type="entry name" value="MetI-like_sf"/>
</dbReference>
<feature type="transmembrane region" description="Helical" evidence="8">
    <location>
        <begin position="423"/>
        <end position="446"/>
    </location>
</feature>
<dbReference type="EMBL" id="JACADJ010000033">
    <property type="protein sequence ID" value="NWH05411.1"/>
    <property type="molecule type" value="Genomic_DNA"/>
</dbReference>
<evidence type="ECO:0000256" key="6">
    <source>
        <dbReference type="ARBA" id="ARBA00022989"/>
    </source>
</evidence>
<keyword evidence="3" id="KW-1003">Cell membrane</keyword>
<organism evidence="10 11">
    <name type="scientific">Desulfobacter latus</name>
    <dbReference type="NCBI Taxonomy" id="2292"/>
    <lineage>
        <taxon>Bacteria</taxon>
        <taxon>Pseudomonadati</taxon>
        <taxon>Thermodesulfobacteriota</taxon>
        <taxon>Desulfobacteria</taxon>
        <taxon>Desulfobacterales</taxon>
        <taxon>Desulfobacteraceae</taxon>
        <taxon>Desulfobacter</taxon>
    </lineage>
</organism>
<feature type="transmembrane region" description="Helical" evidence="8">
    <location>
        <begin position="221"/>
        <end position="240"/>
    </location>
</feature>
<evidence type="ECO:0000313" key="10">
    <source>
        <dbReference type="EMBL" id="NWH05411.1"/>
    </source>
</evidence>
<feature type="transmembrane region" description="Helical" evidence="8">
    <location>
        <begin position="486"/>
        <end position="506"/>
    </location>
</feature>
<feature type="transmembrane region" description="Helical" evidence="8">
    <location>
        <begin position="346"/>
        <end position="367"/>
    </location>
</feature>
<dbReference type="CDD" id="cd06261">
    <property type="entry name" value="TM_PBP2"/>
    <property type="match status" value="2"/>
</dbReference>
<feature type="domain" description="ABC transmembrane type-1" evidence="9">
    <location>
        <begin position="54"/>
        <end position="235"/>
    </location>
</feature>
<dbReference type="Pfam" id="PF00528">
    <property type="entry name" value="BPD_transp_1"/>
    <property type="match status" value="1"/>
</dbReference>
<keyword evidence="7 8" id="KW-0472">Membrane</keyword>
<keyword evidence="4" id="KW-0997">Cell inner membrane</keyword>
<keyword evidence="2 8" id="KW-0813">Transport</keyword>
<feature type="transmembrane region" description="Helical" evidence="8">
    <location>
        <begin position="379"/>
        <end position="402"/>
    </location>
</feature>
<evidence type="ECO:0000256" key="2">
    <source>
        <dbReference type="ARBA" id="ARBA00022448"/>
    </source>
</evidence>
<feature type="transmembrane region" description="Helical" evidence="8">
    <location>
        <begin position="167"/>
        <end position="189"/>
    </location>
</feature>
<name>A0A850T2T2_9BACT</name>
<evidence type="ECO:0000259" key="9">
    <source>
        <dbReference type="PROSITE" id="PS50928"/>
    </source>
</evidence>
<dbReference type="PANTHER" id="PTHR43357:SF3">
    <property type="entry name" value="FE(3+)-TRANSPORT SYSTEM PERMEASE PROTEIN FBPB 2"/>
    <property type="match status" value="1"/>
</dbReference>
<comment type="similarity">
    <text evidence="8">Belongs to the binding-protein-dependent transport system permease family.</text>
</comment>
<keyword evidence="6 8" id="KW-1133">Transmembrane helix</keyword>
<feature type="transmembrane region" description="Helical" evidence="8">
    <location>
        <begin position="116"/>
        <end position="138"/>
    </location>
</feature>
<accession>A0A850T2T2</accession>
<sequence length="512" mass="56310">MKYEKYLFVIVPFLFVILLPIILLICDSLTDGSGGFTIEHLTTLLINKRQLGLFQNSIMLGALSSLGASALGVPAAFLLYCSDIPLRKPLIFLSLFPLIIPPYVQALVWSKTGMPFMFSMTGGVFVFALSFFPFVMLITGSGLQASDINAHHAACMSRGKTATALKVTLPLVTPHIIAGAIIVFVFAFINFEVPDILRIPVFPVEIFCQFSAFYDTGKATLLSFPLIVTSLVLIWGQMHYMKKKTYISMRFDAPSDALFSLGRGRYPSCLMLLSIVLGSALIPVGLLIKGSHGSEGIIKALDTGLEQIYYSVSVSTLSALIMICFSFIVSYYLVRTDGKINQILHYFSQIPLGVPPVVLGIGMIRVWNREWTAPMYDSIWIIVLALVCAYTPFVLNVIYAKLIQVPKELEEAAALFNKSRFKIVSHIVLPMVFPGLIAAFFIGFSLSLSNIGTVLLIIPPGETTLPISLYNFLHYGAFDMVCGQSLILIMICAGLAGILLIGYRFINRGVKK</sequence>
<dbReference type="PROSITE" id="PS50928">
    <property type="entry name" value="ABC_TM1"/>
    <property type="match status" value="2"/>
</dbReference>
<feature type="transmembrane region" description="Helical" evidence="8">
    <location>
        <begin position="58"/>
        <end position="81"/>
    </location>
</feature>
<dbReference type="GO" id="GO:0055085">
    <property type="term" value="P:transmembrane transport"/>
    <property type="evidence" value="ECO:0007669"/>
    <property type="project" value="InterPro"/>
</dbReference>
<keyword evidence="11" id="KW-1185">Reference proteome</keyword>
<dbReference type="Gene3D" id="1.10.3720.10">
    <property type="entry name" value="MetI-like"/>
    <property type="match status" value="2"/>
</dbReference>
<dbReference type="RefSeq" id="WP_178366866.1">
    <property type="nucleotide sequence ID" value="NZ_JACADJ010000033.1"/>
</dbReference>
<evidence type="ECO:0000256" key="1">
    <source>
        <dbReference type="ARBA" id="ARBA00004429"/>
    </source>
</evidence>
<feature type="transmembrane region" description="Helical" evidence="8">
    <location>
        <begin position="7"/>
        <end position="25"/>
    </location>
</feature>
<evidence type="ECO:0000313" key="11">
    <source>
        <dbReference type="Proteomes" id="UP000553343"/>
    </source>
</evidence>
<evidence type="ECO:0000256" key="8">
    <source>
        <dbReference type="RuleBase" id="RU363032"/>
    </source>
</evidence>
<comment type="caution">
    <text evidence="10">The sequence shown here is derived from an EMBL/GenBank/DDBJ whole genome shotgun (WGS) entry which is preliminary data.</text>
</comment>
<dbReference type="SUPFAM" id="SSF161098">
    <property type="entry name" value="MetI-like"/>
    <property type="match status" value="2"/>
</dbReference>
<keyword evidence="5 8" id="KW-0812">Transmembrane</keyword>